<name>A0A4R2N8W8_9PAST</name>
<sequence length="548" mass="62116">MHISPLQWDSLIIEYPFSSSSKTHVNFIDFQPKAKLALDQFTVSELGSLLIIKTETLPEFIQEIENYLHISTIEPIIQNDFNLHSLFGYSVYLENESKIEHIEGIIEQANNRILILNLDCLLRDIQQWDKLKQALLFGEYMPNVINTIPTKLPKIKSAFKLILMGNRDHIAALSSYDNSLYQFAHYTEIDSYLNLNGNIEKWGEYIQTYAKKYGFTDSFSTNMLNQLLRVYIRESESRELISISPTKLRNYLLGIKAFYAVSQVSIQLNDIQDYFDYLESQSSKLYQYSLDEILQYQKYIQTENEKIGQINGLSVVEFEGVPNAFGEPLRISCNVQYGEGEINDIEHKTELGGNIHSKGVLIAQSCLANLLELPSQLPFSATVAFEQSYGEIDGDSSSLAVFCTIISALTMLPLPQSIAVTGAIDQFGNVLSVGGVTQKIEGFFQLCQTRGLTGKQGVIIPSVCISHLSLKAEVLLAVQQKKFQIWAVSDVFEAIQILLHHDFYDRENDDKGEKLSIFSLINQAIEQHQRDDTSGLFLKKICNFLRGN</sequence>
<feature type="domain" description="Lon proteolytic" evidence="3">
    <location>
        <begin position="304"/>
        <end position="501"/>
    </location>
</feature>
<keyword evidence="2" id="KW-0720">Serine protease</keyword>
<reference evidence="4 5" key="1">
    <citation type="submission" date="2019-03" db="EMBL/GenBank/DDBJ databases">
        <title>Genomic Encyclopedia of Type Strains, Phase IV (KMG-IV): sequencing the most valuable type-strain genomes for metagenomic binning, comparative biology and taxonomic classification.</title>
        <authorList>
            <person name="Goeker M."/>
        </authorList>
    </citation>
    <scope>NUCLEOTIDE SEQUENCE [LARGE SCALE GENOMIC DNA]</scope>
    <source>
        <strain evidence="4 5">DSM 16380</strain>
    </source>
</reference>
<proteinExistence type="inferred from homology"/>
<evidence type="ECO:0000256" key="2">
    <source>
        <dbReference type="PROSITE-ProRule" id="PRU01122"/>
    </source>
</evidence>
<protein>
    <recommendedName>
        <fullName evidence="2">endopeptidase La</fullName>
        <ecNumber evidence="2">3.4.21.53</ecNumber>
    </recommendedName>
</protein>
<dbReference type="EC" id="3.4.21.53" evidence="2"/>
<keyword evidence="2" id="KW-0378">Hydrolase</keyword>
<organism evidence="4 5">
    <name type="scientific">Nicoletella semolina</name>
    <dbReference type="NCBI Taxonomy" id="271160"/>
    <lineage>
        <taxon>Bacteria</taxon>
        <taxon>Pseudomonadati</taxon>
        <taxon>Pseudomonadota</taxon>
        <taxon>Gammaproteobacteria</taxon>
        <taxon>Pasteurellales</taxon>
        <taxon>Pasteurellaceae</taxon>
        <taxon>Nicoletella</taxon>
    </lineage>
</organism>
<dbReference type="PANTHER" id="PTHR10046">
    <property type="entry name" value="ATP DEPENDENT LON PROTEASE FAMILY MEMBER"/>
    <property type="match status" value="1"/>
</dbReference>
<evidence type="ECO:0000313" key="4">
    <source>
        <dbReference type="EMBL" id="TCP17430.1"/>
    </source>
</evidence>
<evidence type="ECO:0000259" key="3">
    <source>
        <dbReference type="PROSITE" id="PS51786"/>
    </source>
</evidence>
<dbReference type="GO" id="GO:0006508">
    <property type="term" value="P:proteolysis"/>
    <property type="evidence" value="ECO:0007669"/>
    <property type="project" value="UniProtKB-KW"/>
</dbReference>
<evidence type="ECO:0000313" key="5">
    <source>
        <dbReference type="Proteomes" id="UP000295537"/>
    </source>
</evidence>
<dbReference type="Gene3D" id="3.30.230.10">
    <property type="match status" value="1"/>
</dbReference>
<dbReference type="PROSITE" id="PS51786">
    <property type="entry name" value="LON_PROTEOLYTIC"/>
    <property type="match status" value="1"/>
</dbReference>
<dbReference type="EMBL" id="SLXJ01000006">
    <property type="protein sequence ID" value="TCP17430.1"/>
    <property type="molecule type" value="Genomic_DNA"/>
</dbReference>
<feature type="active site" evidence="2">
    <location>
        <position position="396"/>
    </location>
</feature>
<dbReference type="AlphaFoldDB" id="A0A4R2N8W8"/>
<gene>
    <name evidence="4" type="ORF">EV693_106120</name>
</gene>
<dbReference type="OrthoDB" id="9758568at2"/>
<evidence type="ECO:0000256" key="1">
    <source>
        <dbReference type="ARBA" id="ARBA00022670"/>
    </source>
</evidence>
<dbReference type="RefSeq" id="WP_132501349.1">
    <property type="nucleotide sequence ID" value="NZ_LVXA01000001.1"/>
</dbReference>
<keyword evidence="1 2" id="KW-0645">Protease</keyword>
<accession>A0A4R2N8W8</accession>
<dbReference type="Proteomes" id="UP000295537">
    <property type="component" value="Unassembled WGS sequence"/>
</dbReference>
<dbReference type="PRINTS" id="PR00830">
    <property type="entry name" value="ENDOLAPTASE"/>
</dbReference>
<dbReference type="Gene3D" id="3.40.50.300">
    <property type="entry name" value="P-loop containing nucleotide triphosphate hydrolases"/>
    <property type="match status" value="1"/>
</dbReference>
<keyword evidence="5" id="KW-1185">Reference proteome</keyword>
<dbReference type="InterPro" id="IPR020568">
    <property type="entry name" value="Ribosomal_Su5_D2-typ_SF"/>
</dbReference>
<dbReference type="InterPro" id="IPR014721">
    <property type="entry name" value="Ribsml_uS5_D2-typ_fold_subgr"/>
</dbReference>
<dbReference type="GO" id="GO:0005524">
    <property type="term" value="F:ATP binding"/>
    <property type="evidence" value="ECO:0007669"/>
    <property type="project" value="InterPro"/>
</dbReference>
<dbReference type="InterPro" id="IPR027417">
    <property type="entry name" value="P-loop_NTPase"/>
</dbReference>
<dbReference type="Pfam" id="PF05362">
    <property type="entry name" value="Lon_C"/>
    <property type="match status" value="1"/>
</dbReference>
<dbReference type="InterPro" id="IPR027065">
    <property type="entry name" value="Lon_Prtase"/>
</dbReference>
<dbReference type="GO" id="GO:0030163">
    <property type="term" value="P:protein catabolic process"/>
    <property type="evidence" value="ECO:0007669"/>
    <property type="project" value="InterPro"/>
</dbReference>
<comment type="caution">
    <text evidence="4">The sequence shown here is derived from an EMBL/GenBank/DDBJ whole genome shotgun (WGS) entry which is preliminary data.</text>
</comment>
<comment type="catalytic activity">
    <reaction evidence="2">
        <text>Hydrolysis of proteins in presence of ATP.</text>
        <dbReference type="EC" id="3.4.21.53"/>
    </reaction>
</comment>
<dbReference type="Pfam" id="PF13654">
    <property type="entry name" value="AAA_32"/>
    <property type="match status" value="1"/>
</dbReference>
<dbReference type="InterPro" id="IPR008269">
    <property type="entry name" value="Lon_proteolytic"/>
</dbReference>
<feature type="active site" evidence="2">
    <location>
        <position position="439"/>
    </location>
</feature>
<dbReference type="InterPro" id="IPR041699">
    <property type="entry name" value="AAA_32"/>
</dbReference>
<comment type="similarity">
    <text evidence="2">Belongs to the peptidase S16 family.</text>
</comment>
<dbReference type="GO" id="GO:0004176">
    <property type="term" value="F:ATP-dependent peptidase activity"/>
    <property type="evidence" value="ECO:0007669"/>
    <property type="project" value="UniProtKB-UniRule"/>
</dbReference>
<dbReference type="GO" id="GO:0004252">
    <property type="term" value="F:serine-type endopeptidase activity"/>
    <property type="evidence" value="ECO:0007669"/>
    <property type="project" value="UniProtKB-UniRule"/>
</dbReference>
<dbReference type="SUPFAM" id="SSF54211">
    <property type="entry name" value="Ribosomal protein S5 domain 2-like"/>
    <property type="match status" value="1"/>
</dbReference>